<dbReference type="Gene3D" id="1.20.120.1870">
    <property type="entry name" value="Fic/DOC protein, Fido domain"/>
    <property type="match status" value="1"/>
</dbReference>
<dbReference type="PANTHER" id="PTHR39426:SF1">
    <property type="entry name" value="HOMOLOGY TO DEATH-ON-CURING PROTEIN OF PHAGE P1"/>
    <property type="match status" value="1"/>
</dbReference>
<dbReference type="AlphaFoldDB" id="A0A931PXB1"/>
<dbReference type="Pfam" id="PF02661">
    <property type="entry name" value="Fic"/>
    <property type="match status" value="1"/>
</dbReference>
<dbReference type="InterPro" id="IPR003812">
    <property type="entry name" value="Fido"/>
</dbReference>
<evidence type="ECO:0000313" key="3">
    <source>
        <dbReference type="Proteomes" id="UP000727962"/>
    </source>
</evidence>
<dbReference type="EMBL" id="JACOSL010000065">
    <property type="protein sequence ID" value="MBI1757546.1"/>
    <property type="molecule type" value="Genomic_DNA"/>
</dbReference>
<sequence>MAALRYLTVQDVIWLNHQVLQRGSPFRALELEEAVNHQYGYGGSGDLLGQAGLLLAGLLRIKPFEEGNQRTALLACASFLSLNGKALELTPDLAARVRQVGGGEDGVAMVKGLARDAAVEAIGVEEAARDAQAALQPALEALAPVASSG</sequence>
<gene>
    <name evidence="2" type="ORF">HYR64_10625</name>
</gene>
<dbReference type="GO" id="GO:0016301">
    <property type="term" value="F:kinase activity"/>
    <property type="evidence" value="ECO:0007669"/>
    <property type="project" value="InterPro"/>
</dbReference>
<dbReference type="InterPro" id="IPR006440">
    <property type="entry name" value="Doc"/>
</dbReference>
<evidence type="ECO:0000313" key="2">
    <source>
        <dbReference type="EMBL" id="MBI1757546.1"/>
    </source>
</evidence>
<protein>
    <submittedName>
        <fullName evidence="2">Fic family protein</fullName>
    </submittedName>
</protein>
<name>A0A931PXB1_FIMGI</name>
<evidence type="ECO:0000259" key="1">
    <source>
        <dbReference type="Pfam" id="PF02661"/>
    </source>
</evidence>
<feature type="domain" description="Fido" evidence="1">
    <location>
        <begin position="42"/>
        <end position="80"/>
    </location>
</feature>
<organism evidence="2 3">
    <name type="scientific">Fimbriimonas ginsengisoli</name>
    <dbReference type="NCBI Taxonomy" id="1005039"/>
    <lineage>
        <taxon>Bacteria</taxon>
        <taxon>Bacillati</taxon>
        <taxon>Armatimonadota</taxon>
        <taxon>Fimbriimonadia</taxon>
        <taxon>Fimbriimonadales</taxon>
        <taxon>Fimbriimonadaceae</taxon>
        <taxon>Fimbriimonas</taxon>
    </lineage>
</organism>
<reference evidence="2" key="1">
    <citation type="submission" date="2020-07" db="EMBL/GenBank/DDBJ databases">
        <title>Huge and variable diversity of episymbiotic CPR bacteria and DPANN archaea in groundwater ecosystems.</title>
        <authorList>
            <person name="He C.Y."/>
            <person name="Keren R."/>
            <person name="Whittaker M."/>
            <person name="Farag I.F."/>
            <person name="Doudna J."/>
            <person name="Cate J.H.D."/>
            <person name="Banfield J.F."/>
        </authorList>
    </citation>
    <scope>NUCLEOTIDE SEQUENCE</scope>
    <source>
        <strain evidence="2">NC_groundwater_17_Pr7_B-0.1um_64_12</strain>
    </source>
</reference>
<proteinExistence type="predicted"/>
<comment type="caution">
    <text evidence="2">The sequence shown here is derived from an EMBL/GenBank/DDBJ whole genome shotgun (WGS) entry which is preliminary data.</text>
</comment>
<dbReference type="InterPro" id="IPR053737">
    <property type="entry name" value="Type_II_TA_Toxin"/>
</dbReference>
<accession>A0A931PXB1</accession>
<dbReference type="Proteomes" id="UP000727962">
    <property type="component" value="Unassembled WGS sequence"/>
</dbReference>
<dbReference type="PANTHER" id="PTHR39426">
    <property type="entry name" value="HOMOLOGY TO DEATH-ON-CURING PROTEIN OF PHAGE P1"/>
    <property type="match status" value="1"/>
</dbReference>